<evidence type="ECO:0000313" key="2">
    <source>
        <dbReference type="EMBL" id="QTC86400.1"/>
    </source>
</evidence>
<keyword evidence="3" id="KW-1185">Reference proteome</keyword>
<protein>
    <submittedName>
        <fullName evidence="2">Uncharacterized protein</fullName>
    </submittedName>
</protein>
<evidence type="ECO:0000313" key="3">
    <source>
        <dbReference type="Proteomes" id="UP000663942"/>
    </source>
</evidence>
<dbReference type="Proteomes" id="UP000663942">
    <property type="component" value="Chromosome"/>
</dbReference>
<dbReference type="RefSeq" id="WP_207821727.1">
    <property type="nucleotide sequence ID" value="NZ_CP062006.1"/>
</dbReference>
<reference evidence="2 3" key="1">
    <citation type="submission" date="2020-09" db="EMBL/GenBank/DDBJ databases">
        <title>Brevundimonas sp. LVF1 isolated from an oligotrophic pond in Goettingen, Germany.</title>
        <authorList>
            <person name="Friedrich I."/>
            <person name="Klassen A."/>
            <person name="Neubauer H."/>
            <person name="Schneider D."/>
            <person name="Hertel R."/>
            <person name="Daniel R."/>
        </authorList>
    </citation>
    <scope>NUCLEOTIDE SEQUENCE [LARGE SCALE GENOMIC DNA]</scope>
    <source>
        <strain evidence="2 3">LVF1</strain>
    </source>
</reference>
<accession>A0ABX7SJ71</accession>
<feature type="region of interest" description="Disordered" evidence="1">
    <location>
        <begin position="151"/>
        <end position="188"/>
    </location>
</feature>
<dbReference type="EMBL" id="CP062006">
    <property type="protein sequence ID" value="QTC86400.1"/>
    <property type="molecule type" value="Genomic_DNA"/>
</dbReference>
<proteinExistence type="predicted"/>
<evidence type="ECO:0000256" key="1">
    <source>
        <dbReference type="SAM" id="MobiDB-lite"/>
    </source>
</evidence>
<name>A0ABX7SJ71_9CAUL</name>
<gene>
    <name evidence="2" type="ORF">IFE19_09465</name>
</gene>
<feature type="region of interest" description="Disordered" evidence="1">
    <location>
        <begin position="1"/>
        <end position="34"/>
    </location>
</feature>
<sequence length="188" mass="20528">MHVINAIDQAGHGKGGAVDHRPRNPSFRPPQSSLGDCFAIGDHARRISARIPDRRHPGRQQHQGVMTGDGVVSRHYQTDLAVLVDLWRHGPQGNVGVGIEQARHGEATSHVGAYRPDVALRDQALAHRFDAFAAHDDVVIRQPALRHRIEDGDAGIDGRVGSKDRRRRAEHQDSGEKQGLGSQGSDLL</sequence>
<organism evidence="2 3">
    <name type="scientific">Brevundimonas pondensis</name>
    <dbReference type="NCBI Taxonomy" id="2774189"/>
    <lineage>
        <taxon>Bacteria</taxon>
        <taxon>Pseudomonadati</taxon>
        <taxon>Pseudomonadota</taxon>
        <taxon>Alphaproteobacteria</taxon>
        <taxon>Caulobacterales</taxon>
        <taxon>Caulobacteraceae</taxon>
        <taxon>Brevundimonas</taxon>
    </lineage>
</organism>